<dbReference type="Proteomes" id="UP000807504">
    <property type="component" value="Unassembled WGS sequence"/>
</dbReference>
<dbReference type="EMBL" id="JABXBU010000002">
    <property type="protein sequence ID" value="KAF8794163.1"/>
    <property type="molecule type" value="Genomic_DNA"/>
</dbReference>
<organism evidence="2 3">
    <name type="scientific">Argiope bruennichi</name>
    <name type="common">Wasp spider</name>
    <name type="synonym">Aranea bruennichi</name>
    <dbReference type="NCBI Taxonomy" id="94029"/>
    <lineage>
        <taxon>Eukaryota</taxon>
        <taxon>Metazoa</taxon>
        <taxon>Ecdysozoa</taxon>
        <taxon>Arthropoda</taxon>
        <taxon>Chelicerata</taxon>
        <taxon>Arachnida</taxon>
        <taxon>Araneae</taxon>
        <taxon>Araneomorphae</taxon>
        <taxon>Entelegynae</taxon>
        <taxon>Araneoidea</taxon>
        <taxon>Araneidae</taxon>
        <taxon>Argiope</taxon>
    </lineage>
</organism>
<protein>
    <submittedName>
        <fullName evidence="2">Uncharacterized protein</fullName>
    </submittedName>
</protein>
<gene>
    <name evidence="2" type="ORF">HNY73_002170</name>
</gene>
<sequence length="242" mass="26207">MSEESNVNVSSTEKGDLEDGTMNEDNSSKSTLHSEEPAPTEYVNEPTEQEHVQENRQPIEVVQSEDQNGSIALGSPETNIEPVDSTSEQQLTTSEASIETESSEKTNFDQPAVKSTSSEISISLVSSSDKALEEVSENIQLIYEGLKDMKISTQNNPGSASSTKGRKPASTPRAKSTPVKQLPSPPLTRSRSRDLRKFPSTPSSPGRSAGSDSDEVKRLDFLGKKAAETGDKIDFVESSRIE</sequence>
<comment type="caution">
    <text evidence="2">The sequence shown here is derived from an EMBL/GenBank/DDBJ whole genome shotgun (WGS) entry which is preliminary data.</text>
</comment>
<accession>A0A8T0FZ61</accession>
<dbReference type="AlphaFoldDB" id="A0A8T0FZ61"/>
<evidence type="ECO:0000313" key="2">
    <source>
        <dbReference type="EMBL" id="KAF8794163.1"/>
    </source>
</evidence>
<proteinExistence type="predicted"/>
<name>A0A8T0FZ61_ARGBR</name>
<feature type="compositionally biased region" description="Low complexity" evidence="1">
    <location>
        <begin position="115"/>
        <end position="128"/>
    </location>
</feature>
<reference evidence="2" key="1">
    <citation type="journal article" date="2020" name="bioRxiv">
        <title>Chromosome-level reference genome of the European wasp spider Argiope bruennichi: a resource for studies on range expansion and evolutionary adaptation.</title>
        <authorList>
            <person name="Sheffer M.M."/>
            <person name="Hoppe A."/>
            <person name="Krehenwinkel H."/>
            <person name="Uhl G."/>
            <person name="Kuss A.W."/>
            <person name="Jensen L."/>
            <person name="Jensen C."/>
            <person name="Gillespie R.G."/>
            <person name="Hoff K.J."/>
            <person name="Prost S."/>
        </authorList>
    </citation>
    <scope>NUCLEOTIDE SEQUENCE</scope>
</reference>
<keyword evidence="3" id="KW-1185">Reference proteome</keyword>
<evidence type="ECO:0000256" key="1">
    <source>
        <dbReference type="SAM" id="MobiDB-lite"/>
    </source>
</evidence>
<feature type="compositionally biased region" description="Polar residues" evidence="1">
    <location>
        <begin position="151"/>
        <end position="163"/>
    </location>
</feature>
<feature type="region of interest" description="Disordered" evidence="1">
    <location>
        <begin position="151"/>
        <end position="216"/>
    </location>
</feature>
<feature type="compositionally biased region" description="Low complexity" evidence="1">
    <location>
        <begin position="1"/>
        <end position="11"/>
    </location>
</feature>
<feature type="region of interest" description="Disordered" evidence="1">
    <location>
        <begin position="1"/>
        <end position="132"/>
    </location>
</feature>
<reference evidence="2" key="2">
    <citation type="submission" date="2020-06" db="EMBL/GenBank/DDBJ databases">
        <authorList>
            <person name="Sheffer M."/>
        </authorList>
    </citation>
    <scope>NUCLEOTIDE SEQUENCE</scope>
</reference>
<evidence type="ECO:0000313" key="3">
    <source>
        <dbReference type="Proteomes" id="UP000807504"/>
    </source>
</evidence>